<feature type="transmembrane region" description="Helical" evidence="7">
    <location>
        <begin position="140"/>
        <end position="160"/>
    </location>
</feature>
<evidence type="ECO:0000256" key="2">
    <source>
        <dbReference type="ARBA" id="ARBA00022448"/>
    </source>
</evidence>
<evidence type="ECO:0000256" key="1">
    <source>
        <dbReference type="ARBA" id="ARBA00004651"/>
    </source>
</evidence>
<feature type="transmembrane region" description="Helical" evidence="7">
    <location>
        <begin position="95"/>
        <end position="120"/>
    </location>
</feature>
<accession>A0ABT4VNC6</accession>
<keyword evidence="2 7" id="KW-0813">Transport</keyword>
<evidence type="ECO:0000256" key="6">
    <source>
        <dbReference type="ARBA" id="ARBA00023136"/>
    </source>
</evidence>
<evidence type="ECO:0000313" key="9">
    <source>
        <dbReference type="EMBL" id="MDA4846216.1"/>
    </source>
</evidence>
<feature type="transmembrane region" description="Helical" evidence="7">
    <location>
        <begin position="12"/>
        <end position="34"/>
    </location>
</feature>
<evidence type="ECO:0000259" key="8">
    <source>
        <dbReference type="Pfam" id="PF04290"/>
    </source>
</evidence>
<evidence type="ECO:0000313" key="10">
    <source>
        <dbReference type="Proteomes" id="UP001148313"/>
    </source>
</evidence>
<comment type="caution">
    <text evidence="9">The sequence shown here is derived from an EMBL/GenBank/DDBJ whole genome shotgun (WGS) entry which is preliminary data.</text>
</comment>
<keyword evidence="10" id="KW-1185">Reference proteome</keyword>
<gene>
    <name evidence="9" type="ORF">OOZ53_12695</name>
</gene>
<evidence type="ECO:0000256" key="4">
    <source>
        <dbReference type="ARBA" id="ARBA00022692"/>
    </source>
</evidence>
<dbReference type="Proteomes" id="UP001148313">
    <property type="component" value="Unassembled WGS sequence"/>
</dbReference>
<organism evidence="9 10">
    <name type="scientific">Hoeflea poritis</name>
    <dbReference type="NCBI Taxonomy" id="2993659"/>
    <lineage>
        <taxon>Bacteria</taxon>
        <taxon>Pseudomonadati</taxon>
        <taxon>Pseudomonadota</taxon>
        <taxon>Alphaproteobacteria</taxon>
        <taxon>Hyphomicrobiales</taxon>
        <taxon>Rhizobiaceae</taxon>
        <taxon>Hoeflea</taxon>
    </lineage>
</organism>
<comment type="similarity">
    <text evidence="7">Belongs to the TRAP transporter small permease family.</text>
</comment>
<proteinExistence type="inferred from homology"/>
<name>A0ABT4VNC6_9HYPH</name>
<evidence type="ECO:0000256" key="3">
    <source>
        <dbReference type="ARBA" id="ARBA00022475"/>
    </source>
</evidence>
<keyword evidence="7" id="KW-0997">Cell inner membrane</keyword>
<dbReference type="Pfam" id="PF04290">
    <property type="entry name" value="DctQ"/>
    <property type="match status" value="1"/>
</dbReference>
<keyword evidence="3" id="KW-1003">Cell membrane</keyword>
<comment type="function">
    <text evidence="7">Part of the tripartite ATP-independent periplasmic (TRAP) transport system.</text>
</comment>
<keyword evidence="5 7" id="KW-1133">Transmembrane helix</keyword>
<dbReference type="InterPro" id="IPR055348">
    <property type="entry name" value="DctQ"/>
</dbReference>
<reference evidence="9" key="1">
    <citation type="submission" date="2022-11" db="EMBL/GenBank/DDBJ databases">
        <title>Hoeflea poritis sp. nov., isolated from scleractinian coral Porites lutea.</title>
        <authorList>
            <person name="Zhang G."/>
            <person name="Wei Q."/>
            <person name="Cai L."/>
        </authorList>
    </citation>
    <scope>NUCLEOTIDE SEQUENCE</scope>
    <source>
        <strain evidence="9">E7-10</strain>
    </source>
</reference>
<dbReference type="RefSeq" id="WP_271089946.1">
    <property type="nucleotide sequence ID" value="NZ_JAPJZH010000007.1"/>
</dbReference>
<sequence>MPRILQQVQAVIDRLTMGLNVLGTLLILALMVLINSDVIGRGVFLSPVSGVPELVSMSIVAIVFLQVGQAFRMGRFTRTDALINILERRAPRVRAGLELLYSAAGFFIIGALLNASYPLFIKAWDRSTFVGTVGDFIAPIWPVKLVILIGCAALLLQLAMSVIRSAIEMFTGGHMDPAETAGGHDTV</sequence>
<feature type="domain" description="Tripartite ATP-independent periplasmic transporters DctQ component" evidence="8">
    <location>
        <begin position="30"/>
        <end position="165"/>
    </location>
</feature>
<keyword evidence="4 7" id="KW-0812">Transmembrane</keyword>
<evidence type="ECO:0000256" key="5">
    <source>
        <dbReference type="ARBA" id="ARBA00022989"/>
    </source>
</evidence>
<protein>
    <recommendedName>
        <fullName evidence="7">TRAP transporter small permease protein</fullName>
    </recommendedName>
</protein>
<comment type="subcellular location">
    <subcellularLocation>
        <location evidence="7">Cell inner membrane</location>
        <topology evidence="7">Multi-pass membrane protein</topology>
    </subcellularLocation>
    <subcellularLocation>
        <location evidence="1">Cell membrane</location>
        <topology evidence="1">Multi-pass membrane protein</topology>
    </subcellularLocation>
</comment>
<dbReference type="EMBL" id="JAPJZH010000007">
    <property type="protein sequence ID" value="MDA4846216.1"/>
    <property type="molecule type" value="Genomic_DNA"/>
</dbReference>
<evidence type="ECO:0000256" key="7">
    <source>
        <dbReference type="RuleBase" id="RU369079"/>
    </source>
</evidence>
<keyword evidence="6 7" id="KW-0472">Membrane</keyword>
<comment type="subunit">
    <text evidence="7">The complex comprises the extracytoplasmic solute receptor protein and the two transmembrane proteins.</text>
</comment>
<feature type="transmembrane region" description="Helical" evidence="7">
    <location>
        <begin position="54"/>
        <end position="74"/>
    </location>
</feature>